<dbReference type="PANTHER" id="PTHR44163">
    <property type="entry name" value="U3 SMALL NUCLEOLAR RNA-ASSOCIATED PROTEIN 4 HOMOLOG"/>
    <property type="match status" value="1"/>
</dbReference>
<feature type="compositionally biased region" description="Basic residues" evidence="2">
    <location>
        <begin position="349"/>
        <end position="358"/>
    </location>
</feature>
<organism evidence="4 5">
    <name type="scientific">Cichlidogyrus casuarinus</name>
    <dbReference type="NCBI Taxonomy" id="1844966"/>
    <lineage>
        <taxon>Eukaryota</taxon>
        <taxon>Metazoa</taxon>
        <taxon>Spiralia</taxon>
        <taxon>Lophotrochozoa</taxon>
        <taxon>Platyhelminthes</taxon>
        <taxon>Monogenea</taxon>
        <taxon>Monopisthocotylea</taxon>
        <taxon>Dactylogyridea</taxon>
        <taxon>Ancyrocephalidae</taxon>
        <taxon>Cichlidogyrus</taxon>
    </lineage>
</organism>
<sequence length="693" mass="77683">MFLVNESKKTVTRTFTIASPDPDEPIIIWDLIFLEQTLFSADSRGYVCSWDLKTGVIMKNFFLSPLDLLCLQKSLDETTLYAAGVDKAVYTLVSSNQSEDPWIPGPLIRGCTHDVKSMVLLPPLSALIFEGQSNSAYSSSSRLLCVGSSCRIEIVPATTLKAFTNQLAKIKPFKQSPYDVGLIDSNDQFTNTLCLMPYKLPSARSTPFFACALYESVQIGLFFSAPKLEIFRLASNPKDEDQPFGLLKLAQVTPKSPQIFISCAISPCGKYLAYSSDADLTRILTLSVKNIKNDDLQKEDVCIKRVDWSHLTDKFYSNQPSRQQRKRKVSNSSAVSSEEDDTLTEVSPKTKKMKKLLRQRSNSNASSSYGSSADEQDLSRSEYSENDIQDKAQLDPMELFINPESAAANSEKRFLLPLTVSGAILSSCTCLRFSWDSKKLFMVLQKEPSNLYCFHIAKADFDYKVEFPEAEKINKLMCEKTKYQRGDFGLLFLLCASGRVLVLDASSGKILHTIPRALSLFSGNSEALHDSVWFSNIPISVAVNHEKADEKLRMTILLASGQIREWSLMLSFDSKQKVTVEECLQADWLTEFWSHFGQKVETKYWGINSISYIDENTWLLSSHKFFLRVKRGAPMKSSLRVGSEEGCLSIISQKGNVVETIRMPNGGIAAITLDPCRVIASLKPAFWRKIYGL</sequence>
<keyword evidence="1" id="KW-0479">Metal-binding</keyword>
<name>A0ABD2QNP5_9PLAT</name>
<feature type="compositionally biased region" description="Low complexity" evidence="2">
    <location>
        <begin position="361"/>
        <end position="373"/>
    </location>
</feature>
<dbReference type="EMBL" id="JBJKFK010000009">
    <property type="protein sequence ID" value="KAL3321145.1"/>
    <property type="molecule type" value="Genomic_DNA"/>
</dbReference>
<dbReference type="InterPro" id="IPR046351">
    <property type="entry name" value="UTP4"/>
</dbReference>
<keyword evidence="1" id="KW-0863">Zinc-finger</keyword>
<evidence type="ECO:0000313" key="4">
    <source>
        <dbReference type="EMBL" id="KAL3321145.1"/>
    </source>
</evidence>
<evidence type="ECO:0000259" key="3">
    <source>
        <dbReference type="PROSITE" id="PS50966"/>
    </source>
</evidence>
<dbReference type="PANTHER" id="PTHR44163:SF1">
    <property type="entry name" value="U3 SMALL NUCLEOLAR RNA-ASSOCIATED PROTEIN 4 HOMOLOG"/>
    <property type="match status" value="1"/>
</dbReference>
<dbReference type="AlphaFoldDB" id="A0ABD2QNP5"/>
<proteinExistence type="predicted"/>
<keyword evidence="5" id="KW-1185">Reference proteome</keyword>
<dbReference type="InterPro" id="IPR007527">
    <property type="entry name" value="Znf_SWIM"/>
</dbReference>
<evidence type="ECO:0000313" key="5">
    <source>
        <dbReference type="Proteomes" id="UP001626550"/>
    </source>
</evidence>
<comment type="caution">
    <text evidence="4">The sequence shown here is derived from an EMBL/GenBank/DDBJ whole genome shotgun (WGS) entry which is preliminary data.</text>
</comment>
<protein>
    <submittedName>
        <fullName evidence="4">U3 small nucleolar RNA-associated protein 4</fullName>
    </submittedName>
</protein>
<reference evidence="4 5" key="1">
    <citation type="submission" date="2024-11" db="EMBL/GenBank/DDBJ databases">
        <title>Adaptive evolution of stress response genes in parasites aligns with host niche diversity.</title>
        <authorList>
            <person name="Hahn C."/>
            <person name="Resl P."/>
        </authorList>
    </citation>
    <scope>NUCLEOTIDE SEQUENCE [LARGE SCALE GENOMIC DNA]</scope>
    <source>
        <strain evidence="4">EGGRZ-B1_66</strain>
        <tissue evidence="4">Body</tissue>
    </source>
</reference>
<dbReference type="PROSITE" id="PS50966">
    <property type="entry name" value="ZF_SWIM"/>
    <property type="match status" value="1"/>
</dbReference>
<dbReference type="InterPro" id="IPR015943">
    <property type="entry name" value="WD40/YVTN_repeat-like_dom_sf"/>
</dbReference>
<evidence type="ECO:0000256" key="1">
    <source>
        <dbReference type="PROSITE-ProRule" id="PRU00325"/>
    </source>
</evidence>
<feature type="region of interest" description="Disordered" evidence="2">
    <location>
        <begin position="318"/>
        <end position="386"/>
    </location>
</feature>
<dbReference type="Gene3D" id="2.130.10.10">
    <property type="entry name" value="YVTN repeat-like/Quinoprotein amine dehydrogenase"/>
    <property type="match status" value="1"/>
</dbReference>
<dbReference type="SUPFAM" id="SSF82171">
    <property type="entry name" value="DPP6 N-terminal domain-like"/>
    <property type="match status" value="1"/>
</dbReference>
<keyword evidence="1" id="KW-0862">Zinc</keyword>
<dbReference type="SUPFAM" id="SSF101908">
    <property type="entry name" value="Putative isomerase YbhE"/>
    <property type="match status" value="1"/>
</dbReference>
<dbReference type="GO" id="GO:0008270">
    <property type="term" value="F:zinc ion binding"/>
    <property type="evidence" value="ECO:0007669"/>
    <property type="project" value="UniProtKB-KW"/>
</dbReference>
<feature type="domain" description="SWIM-type" evidence="3">
    <location>
        <begin position="414"/>
        <end position="464"/>
    </location>
</feature>
<evidence type="ECO:0000256" key="2">
    <source>
        <dbReference type="SAM" id="MobiDB-lite"/>
    </source>
</evidence>
<dbReference type="Proteomes" id="UP001626550">
    <property type="component" value="Unassembled WGS sequence"/>
</dbReference>
<feature type="compositionally biased region" description="Basic and acidic residues" evidence="2">
    <location>
        <begin position="377"/>
        <end position="386"/>
    </location>
</feature>
<gene>
    <name evidence="4" type="primary">CIRH1A</name>
    <name evidence="4" type="ORF">Ciccas_000178</name>
</gene>
<accession>A0ABD2QNP5</accession>